<dbReference type="AlphaFoldDB" id="A0A0C2JIY5"/>
<evidence type="ECO:0000313" key="2">
    <source>
        <dbReference type="Proteomes" id="UP000031668"/>
    </source>
</evidence>
<name>A0A0C2JIY5_THEKT</name>
<accession>A0A0C2JIY5</accession>
<gene>
    <name evidence="1" type="ORF">RF11_01586</name>
</gene>
<sequence>MIFRFTLIFQNLIKRANVIIKQRTTDDDVIQDLDTIGKVRNKVSIYHWKIAGAEETPKGSRLYLYNPNEVLMTTTYDGESPHTRFNLFNDSLLNKSIQLLLHLMVESVWNAVNEESPGNLTRAKAGFVKQP</sequence>
<evidence type="ECO:0000313" key="1">
    <source>
        <dbReference type="EMBL" id="KII69323.1"/>
    </source>
</evidence>
<protein>
    <submittedName>
        <fullName evidence="1">Uncharacterized protein</fullName>
    </submittedName>
</protein>
<dbReference type="Proteomes" id="UP000031668">
    <property type="component" value="Unassembled WGS sequence"/>
</dbReference>
<reference evidence="1 2" key="1">
    <citation type="journal article" date="2014" name="Genome Biol. Evol.">
        <title>The genome of the myxosporean Thelohanellus kitauei shows adaptations to nutrient acquisition within its fish host.</title>
        <authorList>
            <person name="Yang Y."/>
            <person name="Xiong J."/>
            <person name="Zhou Z."/>
            <person name="Huo F."/>
            <person name="Miao W."/>
            <person name="Ran C."/>
            <person name="Liu Y."/>
            <person name="Zhang J."/>
            <person name="Feng J."/>
            <person name="Wang M."/>
            <person name="Wang M."/>
            <person name="Wang L."/>
            <person name="Yao B."/>
        </authorList>
    </citation>
    <scope>NUCLEOTIDE SEQUENCE [LARGE SCALE GENOMIC DNA]</scope>
    <source>
        <strain evidence="1">Wuqing</strain>
    </source>
</reference>
<proteinExistence type="predicted"/>
<keyword evidence="2" id="KW-1185">Reference proteome</keyword>
<dbReference type="EMBL" id="JWZT01002466">
    <property type="protein sequence ID" value="KII69323.1"/>
    <property type="molecule type" value="Genomic_DNA"/>
</dbReference>
<organism evidence="1 2">
    <name type="scientific">Thelohanellus kitauei</name>
    <name type="common">Myxosporean</name>
    <dbReference type="NCBI Taxonomy" id="669202"/>
    <lineage>
        <taxon>Eukaryota</taxon>
        <taxon>Metazoa</taxon>
        <taxon>Cnidaria</taxon>
        <taxon>Myxozoa</taxon>
        <taxon>Myxosporea</taxon>
        <taxon>Bivalvulida</taxon>
        <taxon>Platysporina</taxon>
        <taxon>Myxobolidae</taxon>
        <taxon>Thelohanellus</taxon>
    </lineage>
</organism>
<comment type="caution">
    <text evidence="1">The sequence shown here is derived from an EMBL/GenBank/DDBJ whole genome shotgun (WGS) entry which is preliminary data.</text>
</comment>